<evidence type="ECO:0000256" key="3">
    <source>
        <dbReference type="ARBA" id="ARBA00023125"/>
    </source>
</evidence>
<dbReference type="AlphaFoldDB" id="A0AAD2E117"/>
<dbReference type="InterPro" id="IPR001471">
    <property type="entry name" value="AP2/ERF_dom"/>
</dbReference>
<reference evidence="8" key="1">
    <citation type="submission" date="2023-05" db="EMBL/GenBank/DDBJ databases">
        <authorList>
            <person name="Huff M."/>
        </authorList>
    </citation>
    <scope>NUCLEOTIDE SEQUENCE</scope>
</reference>
<name>A0AAD2E117_9LAMI</name>
<keyword evidence="4" id="KW-0804">Transcription</keyword>
<dbReference type="InterPro" id="IPR036955">
    <property type="entry name" value="AP2/ERF_dom_sf"/>
</dbReference>
<protein>
    <recommendedName>
        <fullName evidence="7">AP2/ERF domain-containing protein</fullName>
    </recommendedName>
</protein>
<dbReference type="GO" id="GO:0003700">
    <property type="term" value="F:DNA-binding transcription factor activity"/>
    <property type="evidence" value="ECO:0007669"/>
    <property type="project" value="InterPro"/>
</dbReference>
<dbReference type="PANTHER" id="PTHR31194:SF12">
    <property type="entry name" value="ETHYLENE-RESPONSIVE TRANSCRIPTION FACTOR SHINE 2"/>
    <property type="match status" value="1"/>
</dbReference>
<feature type="region of interest" description="Disordered" evidence="6">
    <location>
        <begin position="127"/>
        <end position="160"/>
    </location>
</feature>
<dbReference type="SUPFAM" id="SSF54171">
    <property type="entry name" value="DNA-binding domain"/>
    <property type="match status" value="1"/>
</dbReference>
<evidence type="ECO:0000256" key="2">
    <source>
        <dbReference type="ARBA" id="ARBA00023015"/>
    </source>
</evidence>
<dbReference type="EMBL" id="OU503047">
    <property type="protein sequence ID" value="CAI9773169.1"/>
    <property type="molecule type" value="Genomic_DNA"/>
</dbReference>
<feature type="region of interest" description="Disordered" evidence="6">
    <location>
        <begin position="53"/>
        <end position="72"/>
    </location>
</feature>
<feature type="compositionally biased region" description="Low complexity" evidence="6">
    <location>
        <begin position="133"/>
        <end position="152"/>
    </location>
</feature>
<dbReference type="GO" id="GO:0003677">
    <property type="term" value="F:DNA binding"/>
    <property type="evidence" value="ECO:0007669"/>
    <property type="project" value="UniProtKB-KW"/>
</dbReference>
<gene>
    <name evidence="8" type="ORF">FPE_LOCUS20599</name>
</gene>
<keyword evidence="3" id="KW-0238">DNA-binding</keyword>
<dbReference type="PROSITE" id="PS51032">
    <property type="entry name" value="AP2_ERF"/>
    <property type="match status" value="1"/>
</dbReference>
<keyword evidence="9" id="KW-1185">Reference proteome</keyword>
<dbReference type="PANTHER" id="PTHR31194">
    <property type="entry name" value="SHN SHINE , DNA BINDING / TRANSCRIPTION FACTOR"/>
    <property type="match status" value="1"/>
</dbReference>
<dbReference type="Gene3D" id="3.30.730.10">
    <property type="entry name" value="AP2/ERF domain"/>
    <property type="match status" value="1"/>
</dbReference>
<feature type="domain" description="AP2/ERF" evidence="7">
    <location>
        <begin position="1"/>
        <end position="49"/>
    </location>
</feature>
<keyword evidence="2" id="KW-0805">Transcription regulation</keyword>
<dbReference type="InterPro" id="IPR016177">
    <property type="entry name" value="DNA-bd_dom_sf"/>
</dbReference>
<sequence length="201" mass="22211">MEKETAEIRHPLLKRRIWLGTFETAEAAARAYDEAAILMSGHRAKTNFQVMKNDNSTTDHDTNSSKDTLLSPPELSDILSAKLRKSCKDPSPSLICLRLDNNNSHIGVWQKRAGRHSGSHWITRVELGKKKTTSQVSNDNSQSTSSGSVSSSDPDENIQDGMDEENMVAMQMVEELLNWNTCIPSLGNELNGGEPPSIFSP</sequence>
<dbReference type="Proteomes" id="UP000834106">
    <property type="component" value="Chromosome 12"/>
</dbReference>
<keyword evidence="5" id="KW-0539">Nucleus</keyword>
<evidence type="ECO:0000256" key="6">
    <source>
        <dbReference type="SAM" id="MobiDB-lite"/>
    </source>
</evidence>
<evidence type="ECO:0000256" key="5">
    <source>
        <dbReference type="ARBA" id="ARBA00023242"/>
    </source>
</evidence>
<dbReference type="InterPro" id="IPR050913">
    <property type="entry name" value="AP2/ERF_ERF"/>
</dbReference>
<proteinExistence type="predicted"/>
<organism evidence="8 9">
    <name type="scientific">Fraxinus pennsylvanica</name>
    <dbReference type="NCBI Taxonomy" id="56036"/>
    <lineage>
        <taxon>Eukaryota</taxon>
        <taxon>Viridiplantae</taxon>
        <taxon>Streptophyta</taxon>
        <taxon>Embryophyta</taxon>
        <taxon>Tracheophyta</taxon>
        <taxon>Spermatophyta</taxon>
        <taxon>Magnoliopsida</taxon>
        <taxon>eudicotyledons</taxon>
        <taxon>Gunneridae</taxon>
        <taxon>Pentapetalae</taxon>
        <taxon>asterids</taxon>
        <taxon>lamiids</taxon>
        <taxon>Lamiales</taxon>
        <taxon>Oleaceae</taxon>
        <taxon>Oleeae</taxon>
        <taxon>Fraxinus</taxon>
    </lineage>
</organism>
<evidence type="ECO:0000259" key="7">
    <source>
        <dbReference type="PROSITE" id="PS51032"/>
    </source>
</evidence>
<dbReference type="SMART" id="SM00380">
    <property type="entry name" value="AP2"/>
    <property type="match status" value="1"/>
</dbReference>
<accession>A0AAD2E117</accession>
<evidence type="ECO:0000256" key="4">
    <source>
        <dbReference type="ARBA" id="ARBA00023163"/>
    </source>
</evidence>
<evidence type="ECO:0000256" key="1">
    <source>
        <dbReference type="ARBA" id="ARBA00004123"/>
    </source>
</evidence>
<dbReference type="GO" id="GO:0005634">
    <property type="term" value="C:nucleus"/>
    <property type="evidence" value="ECO:0007669"/>
    <property type="project" value="UniProtKB-SubCell"/>
</dbReference>
<evidence type="ECO:0000313" key="8">
    <source>
        <dbReference type="EMBL" id="CAI9773169.1"/>
    </source>
</evidence>
<evidence type="ECO:0000313" key="9">
    <source>
        <dbReference type="Proteomes" id="UP000834106"/>
    </source>
</evidence>
<comment type="subcellular location">
    <subcellularLocation>
        <location evidence="1">Nucleus</location>
    </subcellularLocation>
</comment>